<comment type="subcellular location">
    <subcellularLocation>
        <location evidence="2">Membrane</location>
    </subcellularLocation>
    <subcellularLocation>
        <location evidence="3">Secreted</location>
    </subcellularLocation>
</comment>
<evidence type="ECO:0000256" key="3">
    <source>
        <dbReference type="ARBA" id="ARBA00004613"/>
    </source>
</evidence>
<keyword evidence="8 19" id="KW-0479">Metal-binding</keyword>
<dbReference type="FunFam" id="2.60.40.10:FF:000163">
    <property type="entry name" value="peroxidasin homolog"/>
    <property type="match status" value="1"/>
</dbReference>
<feature type="domain" description="Ig-like" evidence="23">
    <location>
        <begin position="419"/>
        <end position="504"/>
    </location>
</feature>
<evidence type="ECO:0000256" key="15">
    <source>
        <dbReference type="ARBA" id="ARBA00023157"/>
    </source>
</evidence>
<feature type="domain" description="VWFC" evidence="22">
    <location>
        <begin position="1409"/>
        <end position="1467"/>
    </location>
</feature>
<protein>
    <submittedName>
        <fullName evidence="25">Peroxidasin isoform X1</fullName>
    </submittedName>
</protein>
<dbReference type="InterPro" id="IPR001007">
    <property type="entry name" value="VWF_dom"/>
</dbReference>
<feature type="coiled-coil region" evidence="20">
    <location>
        <begin position="1371"/>
        <end position="1408"/>
    </location>
</feature>
<dbReference type="RefSeq" id="XP_013398078.1">
    <property type="nucleotide sequence ID" value="XM_013542624.1"/>
</dbReference>
<comment type="similarity">
    <text evidence="18">Belongs to the peroxidase family. XPO subfamily.</text>
</comment>
<evidence type="ECO:0000313" key="25">
    <source>
        <dbReference type="RefSeq" id="XP_013398078.1"/>
    </source>
</evidence>
<dbReference type="OMA" id="MECRRNR"/>
<dbReference type="SMART" id="SM00409">
    <property type="entry name" value="IG"/>
    <property type="match status" value="4"/>
</dbReference>
<dbReference type="InterPro" id="IPR000483">
    <property type="entry name" value="Cys-rich_flank_reg_C"/>
</dbReference>
<dbReference type="Pfam" id="PF07679">
    <property type="entry name" value="I-set"/>
    <property type="match status" value="4"/>
</dbReference>
<dbReference type="FunFam" id="1.10.640.10:FF:000001">
    <property type="entry name" value="Peroxidasin homolog"/>
    <property type="match status" value="1"/>
</dbReference>
<organism evidence="24 25">
    <name type="scientific">Lingula anatina</name>
    <name type="common">Brachiopod</name>
    <name type="synonym">Lingula unguis</name>
    <dbReference type="NCBI Taxonomy" id="7574"/>
    <lineage>
        <taxon>Eukaryota</taxon>
        <taxon>Metazoa</taxon>
        <taxon>Spiralia</taxon>
        <taxon>Lophotrochozoa</taxon>
        <taxon>Brachiopoda</taxon>
        <taxon>Linguliformea</taxon>
        <taxon>Lingulata</taxon>
        <taxon>Lingulida</taxon>
        <taxon>Linguloidea</taxon>
        <taxon>Lingulidae</taxon>
        <taxon>Lingula</taxon>
    </lineage>
</organism>
<dbReference type="InterPro" id="IPR010255">
    <property type="entry name" value="Haem_peroxidase_sf"/>
</dbReference>
<keyword evidence="14" id="KW-0472">Membrane</keyword>
<dbReference type="PROSITE" id="PS50184">
    <property type="entry name" value="VWFC_2"/>
    <property type="match status" value="1"/>
</dbReference>
<evidence type="ECO:0000256" key="13">
    <source>
        <dbReference type="ARBA" id="ARBA00023004"/>
    </source>
</evidence>
<comment type="cofactor">
    <cofactor evidence="1">
        <name>heme b</name>
        <dbReference type="ChEBI" id="CHEBI:60344"/>
    </cofactor>
</comment>
<dbReference type="SMART" id="SM00408">
    <property type="entry name" value="IGc2"/>
    <property type="match status" value="4"/>
</dbReference>
<dbReference type="InterPro" id="IPR013098">
    <property type="entry name" value="Ig_I-set"/>
</dbReference>
<evidence type="ECO:0000256" key="16">
    <source>
        <dbReference type="ARBA" id="ARBA00023180"/>
    </source>
</evidence>
<name>A0A1S3IIZ2_LINAN</name>
<evidence type="ECO:0000259" key="23">
    <source>
        <dbReference type="PROSITE" id="PS50835"/>
    </source>
</evidence>
<dbReference type="InParanoid" id="A0A1S3IIZ2"/>
<dbReference type="FunFam" id="2.60.40.10:FF:000004">
    <property type="entry name" value="DCC isoform 1"/>
    <property type="match status" value="1"/>
</dbReference>
<evidence type="ECO:0000256" key="19">
    <source>
        <dbReference type="PIRSR" id="PIRSR619791-2"/>
    </source>
</evidence>
<dbReference type="InterPro" id="IPR032675">
    <property type="entry name" value="LRR_dom_sf"/>
</dbReference>
<dbReference type="PROSITE" id="PS01208">
    <property type="entry name" value="VWFC_1"/>
    <property type="match status" value="1"/>
</dbReference>
<keyword evidence="9 21" id="KW-0732">Signal</keyword>
<dbReference type="Gene3D" id="1.10.640.10">
    <property type="entry name" value="Haem peroxidase domain superfamily, animal type"/>
    <property type="match status" value="1"/>
</dbReference>
<evidence type="ECO:0000256" key="8">
    <source>
        <dbReference type="ARBA" id="ARBA00022723"/>
    </source>
</evidence>
<keyword evidence="6" id="KW-0433">Leucine-rich repeat</keyword>
<feature type="signal peptide" evidence="21">
    <location>
        <begin position="1"/>
        <end position="18"/>
    </location>
</feature>
<dbReference type="Pfam" id="PF03098">
    <property type="entry name" value="An_peroxidase"/>
    <property type="match status" value="1"/>
</dbReference>
<evidence type="ECO:0000256" key="14">
    <source>
        <dbReference type="ARBA" id="ARBA00023136"/>
    </source>
</evidence>
<dbReference type="GeneID" id="106164645"/>
<keyword evidence="16" id="KW-0325">Glycoprotein</keyword>
<dbReference type="PROSITE" id="PS50835">
    <property type="entry name" value="IG_LIKE"/>
    <property type="match status" value="4"/>
</dbReference>
<dbReference type="Pfam" id="PF13855">
    <property type="entry name" value="LRR_8"/>
    <property type="match status" value="2"/>
</dbReference>
<keyword evidence="24" id="KW-1185">Reference proteome</keyword>
<keyword evidence="17" id="KW-0393">Immunoglobulin domain</keyword>
<dbReference type="InterPro" id="IPR003599">
    <property type="entry name" value="Ig_sub"/>
</dbReference>
<dbReference type="SMART" id="SM00082">
    <property type="entry name" value="LRRCT"/>
    <property type="match status" value="1"/>
</dbReference>
<dbReference type="InterPro" id="IPR003591">
    <property type="entry name" value="Leu-rich_rpt_typical-subtyp"/>
</dbReference>
<dbReference type="Gene3D" id="2.60.40.10">
    <property type="entry name" value="Immunoglobulins"/>
    <property type="match status" value="4"/>
</dbReference>
<evidence type="ECO:0000313" key="24">
    <source>
        <dbReference type="Proteomes" id="UP000085678"/>
    </source>
</evidence>
<dbReference type="PROSITE" id="PS51450">
    <property type="entry name" value="LRR"/>
    <property type="match status" value="3"/>
</dbReference>
<dbReference type="FunCoup" id="A0A1S3IIZ2">
    <property type="interactions" value="80"/>
</dbReference>
<evidence type="ECO:0000259" key="22">
    <source>
        <dbReference type="PROSITE" id="PS50184"/>
    </source>
</evidence>
<dbReference type="InterPro" id="IPR007110">
    <property type="entry name" value="Ig-like_dom"/>
</dbReference>
<keyword evidence="15" id="KW-1015">Disulfide bond</keyword>
<dbReference type="Proteomes" id="UP000085678">
    <property type="component" value="Unplaced"/>
</dbReference>
<accession>A0A1S3IIZ2</accession>
<dbReference type="PROSITE" id="PS50292">
    <property type="entry name" value="PEROXIDASE_3"/>
    <property type="match status" value="1"/>
</dbReference>
<dbReference type="InterPro" id="IPR034824">
    <property type="entry name" value="Peroxidasin_peroxidase"/>
</dbReference>
<dbReference type="GO" id="GO:0006979">
    <property type="term" value="P:response to oxidative stress"/>
    <property type="evidence" value="ECO:0007669"/>
    <property type="project" value="InterPro"/>
</dbReference>
<keyword evidence="5" id="KW-0964">Secreted</keyword>
<evidence type="ECO:0000256" key="10">
    <source>
        <dbReference type="ARBA" id="ARBA00022737"/>
    </source>
</evidence>
<dbReference type="PANTHER" id="PTHR11475:SF58">
    <property type="entry name" value="PEROXIDASIN"/>
    <property type="match status" value="1"/>
</dbReference>
<dbReference type="InterPro" id="IPR037120">
    <property type="entry name" value="Haem_peroxidase_sf_animal"/>
</dbReference>
<evidence type="ECO:0000256" key="11">
    <source>
        <dbReference type="ARBA" id="ARBA00022837"/>
    </source>
</evidence>
<feature type="domain" description="Ig-like" evidence="23">
    <location>
        <begin position="512"/>
        <end position="597"/>
    </location>
</feature>
<dbReference type="Gene3D" id="3.80.10.10">
    <property type="entry name" value="Ribonuclease Inhibitor"/>
    <property type="match status" value="2"/>
</dbReference>
<evidence type="ECO:0000256" key="7">
    <source>
        <dbReference type="ARBA" id="ARBA00022617"/>
    </source>
</evidence>
<dbReference type="InterPro" id="IPR019791">
    <property type="entry name" value="Haem_peroxidase_animal"/>
</dbReference>
<dbReference type="PRINTS" id="PR00457">
    <property type="entry name" value="ANPEROXIDASE"/>
</dbReference>
<dbReference type="GO" id="GO:0016020">
    <property type="term" value="C:membrane"/>
    <property type="evidence" value="ECO:0007669"/>
    <property type="project" value="UniProtKB-SubCell"/>
</dbReference>
<feature type="binding site" description="axial binding residue" evidence="19">
    <location>
        <position position="1061"/>
    </location>
    <ligand>
        <name>heme b</name>
        <dbReference type="ChEBI" id="CHEBI:60344"/>
    </ligand>
    <ligandPart>
        <name>Fe</name>
        <dbReference type="ChEBI" id="CHEBI:18248"/>
    </ligandPart>
</feature>
<dbReference type="InterPro" id="IPR001611">
    <property type="entry name" value="Leu-rich_rpt"/>
</dbReference>
<dbReference type="SUPFAM" id="SSF52058">
    <property type="entry name" value="L domain-like"/>
    <property type="match status" value="1"/>
</dbReference>
<dbReference type="SUPFAM" id="SSF57603">
    <property type="entry name" value="FnI-like domain"/>
    <property type="match status" value="1"/>
</dbReference>
<dbReference type="KEGG" id="lak:106164645"/>
<dbReference type="SUPFAM" id="SSF48726">
    <property type="entry name" value="Immunoglobulin"/>
    <property type="match status" value="4"/>
</dbReference>
<evidence type="ECO:0000256" key="4">
    <source>
        <dbReference type="ARBA" id="ARBA00009588"/>
    </source>
</evidence>
<feature type="domain" description="Ig-like" evidence="23">
    <location>
        <begin position="329"/>
        <end position="414"/>
    </location>
</feature>
<sequence>MAWKLLLYLALLFHSSIAQPCPSRCLCFRTTVRCMFLHLEKIPQVPPETTILDLRFNKIEHIPPNSFTGLTHLNTLLLNNNHIKTLEDGAFEGIAELRYLYLYKNNIENISSNAFKGLDNLEQLYLHFNNINDLKSSTFATLPKLERLFLHNNALKRLPRGVFAPLKNLRRLRLDSNALVCDCQMMWLAEMLKDKRGSTQAAATCEYPAKLQGKSIMSVEKGDFHCKKPVLTREPTDVDITFGNTVYLQCRADGDPNPEITWIHNDNEIPTTAAAENDRYKLLEDGTLMIKSAQDVDQGIYECMARNEAGEVKSHKAEVRYFRRQPAAPTFISRPEDYDAVEHENVRLDCTSSGYPRPETRWFKGTALVERNARYTILPGGSLMITDIRKSDRGDYKCEVRNAQATISATARLNVRVIPSITSLPSDQVVVEGEVVRFTCEADGYPEPTIRWTKDGRPLPDTGKHQVLNRGRELRISRVGQEDRGSYECHAESELGRKNAAAVLLIRERVPPTFTQTPTDVTQEAFTNAELRCQADGDPIPRVIWARHGQRIDPDDRFLYRSNGILTIHNATEADSGIYECTAENSVGSISAVARVTITPAPRAYVGDRFVQNSVQQAIRGVDNAINQTLSELFDKNRRRTPNDLLTIFRLPTREALQISRAAEVFERTLEIIHEHIDRGHHFDESNHEIPYDRLVSPAQLTIIANLSGCLAHRRIINCTDMCFHHKYRSMDGTCNNLQHPMWGASLTGFKRLLPPAYENNFNTPVGWEVGKLYHGYPKPSARLISTKVIAAKRPVVQDEKHTTMLMQWGQFMDHDIDLAPMALSFARFSDGRHCNETCENKAPCFPIPVPANDARIHRHECMGVTRSSSMCGTGTTSILFNKVVPREQINQITSFIDGSQIYGSSEEEAGDLREFSSQRGLLRIGERMPGGKELLPPALHTPVDCQIDPERGNVPCYLAGDHRANEQLALLSMHTLWMREHNRIAAELLRLNPHWDGDMLYHEARKIVGAELQHITYKHWLPKFLGRRGMEMLGPYTGYDPNVDASVTNDFTTSALRVGHTMVNPIIYRFDANYTEIPQGHLPLHKAFFAPFRLVEEGGVDPILRGLIGTPAKKLTSDGILNLELTEKLFKLAHEVALDLAAINIQRGRDHGLPSYNEYRKMCNLTEASAFSDLRNEIRSPELRRKLQEVYGHPGNIDVWVGGVSEDPVDGAKMGPTFLCILVEQFRRLRAGDRFWYENPGVFKPAQLVQIKQTSLARTLCDNGDNIDSVPEDVFIQEVFPSGFKKCSKINGMDLKLWTDCCTDCSKSGEFNSLLSHYRKRRSAEFSYAEEKFHKQSNNEVIESMQFSKEEQPVESEKIKYNVDISQNAMDIFDSRIEGMEEAIDELQHMMEKMKKKIRRLERTLKNPHCVDGQGNKRKSREKWNEGDCKYCECKHGQKECHRIICPQPGCATPKIVQGHCCPVCE</sequence>
<dbReference type="GO" id="GO:0004601">
    <property type="term" value="F:peroxidase activity"/>
    <property type="evidence" value="ECO:0007669"/>
    <property type="project" value="InterPro"/>
</dbReference>
<dbReference type="FunFam" id="2.60.40.10:FF:000612">
    <property type="entry name" value="palladin isoform X1"/>
    <property type="match status" value="1"/>
</dbReference>
<evidence type="ECO:0000256" key="6">
    <source>
        <dbReference type="ARBA" id="ARBA00022614"/>
    </source>
</evidence>
<keyword evidence="11" id="KW-0106">Calcium</keyword>
<keyword evidence="7 19" id="KW-0349">Heme</keyword>
<dbReference type="SMART" id="SM00214">
    <property type="entry name" value="VWC"/>
    <property type="match status" value="1"/>
</dbReference>
<evidence type="ECO:0000256" key="2">
    <source>
        <dbReference type="ARBA" id="ARBA00004370"/>
    </source>
</evidence>
<proteinExistence type="inferred from homology"/>
<keyword evidence="10" id="KW-0677">Repeat</keyword>
<evidence type="ECO:0000256" key="5">
    <source>
        <dbReference type="ARBA" id="ARBA00022525"/>
    </source>
</evidence>
<dbReference type="Pfam" id="PF00093">
    <property type="entry name" value="VWC"/>
    <property type="match status" value="1"/>
</dbReference>
<dbReference type="GO" id="GO:0005576">
    <property type="term" value="C:extracellular region"/>
    <property type="evidence" value="ECO:0007669"/>
    <property type="project" value="UniProtKB-SubCell"/>
</dbReference>
<feature type="chain" id="PRO_5010226374" evidence="21">
    <location>
        <begin position="19"/>
        <end position="1467"/>
    </location>
</feature>
<evidence type="ECO:0000256" key="12">
    <source>
        <dbReference type="ARBA" id="ARBA00023002"/>
    </source>
</evidence>
<evidence type="ECO:0000256" key="17">
    <source>
        <dbReference type="ARBA" id="ARBA00023319"/>
    </source>
</evidence>
<dbReference type="InterPro" id="IPR036179">
    <property type="entry name" value="Ig-like_dom_sf"/>
</dbReference>
<dbReference type="CDD" id="cd09826">
    <property type="entry name" value="peroxidasin_like"/>
    <property type="match status" value="1"/>
</dbReference>
<evidence type="ECO:0000256" key="18">
    <source>
        <dbReference type="ARBA" id="ARBA00061342"/>
    </source>
</evidence>
<dbReference type="InterPro" id="IPR013783">
    <property type="entry name" value="Ig-like_fold"/>
</dbReference>
<evidence type="ECO:0000256" key="21">
    <source>
        <dbReference type="SAM" id="SignalP"/>
    </source>
</evidence>
<feature type="domain" description="Ig-like" evidence="23">
    <location>
        <begin position="229"/>
        <end position="320"/>
    </location>
</feature>
<evidence type="ECO:0000256" key="9">
    <source>
        <dbReference type="ARBA" id="ARBA00022729"/>
    </source>
</evidence>
<keyword evidence="12" id="KW-0560">Oxidoreductase</keyword>
<dbReference type="SUPFAM" id="SSF48113">
    <property type="entry name" value="Heme-dependent peroxidases"/>
    <property type="match status" value="1"/>
</dbReference>
<comment type="similarity">
    <text evidence="4">Belongs to the immunoglobulin superfamily. DCC family.</text>
</comment>
<dbReference type="SMART" id="SM00369">
    <property type="entry name" value="LRR_TYP"/>
    <property type="match status" value="6"/>
</dbReference>
<dbReference type="FunFam" id="2.60.40.10:FF:000299">
    <property type="entry name" value="protogenin isoform X2"/>
    <property type="match status" value="1"/>
</dbReference>
<dbReference type="GO" id="GO:0046872">
    <property type="term" value="F:metal ion binding"/>
    <property type="evidence" value="ECO:0007669"/>
    <property type="project" value="UniProtKB-KW"/>
</dbReference>
<dbReference type="OrthoDB" id="823504at2759"/>
<reference evidence="25" key="1">
    <citation type="submission" date="2025-08" db="UniProtKB">
        <authorList>
            <consortium name="RefSeq"/>
        </authorList>
    </citation>
    <scope>IDENTIFICATION</scope>
    <source>
        <tissue evidence="25">Gonads</tissue>
    </source>
</reference>
<keyword evidence="13 19" id="KW-0408">Iron</keyword>
<dbReference type="InterPro" id="IPR003598">
    <property type="entry name" value="Ig_sub2"/>
</dbReference>
<keyword evidence="20" id="KW-0175">Coiled coil</keyword>
<gene>
    <name evidence="25" type="primary">LOC106164645</name>
</gene>
<dbReference type="PANTHER" id="PTHR11475">
    <property type="entry name" value="OXIDASE/PEROXIDASE"/>
    <property type="match status" value="1"/>
</dbReference>
<dbReference type="GO" id="GO:0020037">
    <property type="term" value="F:heme binding"/>
    <property type="evidence" value="ECO:0007669"/>
    <property type="project" value="InterPro"/>
</dbReference>
<evidence type="ECO:0000256" key="1">
    <source>
        <dbReference type="ARBA" id="ARBA00001970"/>
    </source>
</evidence>
<evidence type="ECO:0000256" key="20">
    <source>
        <dbReference type="SAM" id="Coils"/>
    </source>
</evidence>